<reference evidence="3" key="1">
    <citation type="submission" date="2016-10" db="EMBL/GenBank/DDBJ databases">
        <authorList>
            <person name="Varghese N."/>
            <person name="Submissions S."/>
        </authorList>
    </citation>
    <scope>NUCLEOTIDE SEQUENCE [LARGE SCALE GENOMIC DNA]</scope>
    <source>
        <strain evidence="3">DSM 22002</strain>
    </source>
</reference>
<name>A0A1G8BDC8_9MICO</name>
<keyword evidence="3" id="KW-1185">Reference proteome</keyword>
<dbReference type="OrthoDB" id="9769991at2"/>
<dbReference type="EMBL" id="LT629695">
    <property type="protein sequence ID" value="SDH31188.1"/>
    <property type="molecule type" value="Genomic_DNA"/>
</dbReference>
<dbReference type="Gene3D" id="1.50.10.140">
    <property type="match status" value="1"/>
</dbReference>
<accession>A0A1G8BDC8</accession>
<dbReference type="PROSITE" id="PS51318">
    <property type="entry name" value="TAT"/>
    <property type="match status" value="1"/>
</dbReference>
<dbReference type="STRING" id="399736.SAMN04489720_0910"/>
<protein>
    <submittedName>
        <fullName evidence="2">Putative glucoamylase</fullName>
    </submittedName>
</protein>
<feature type="domain" description="Glycoamylase-like" evidence="1">
    <location>
        <begin position="318"/>
        <end position="502"/>
    </location>
</feature>
<proteinExistence type="predicted"/>
<dbReference type="RefSeq" id="WP_092506774.1">
    <property type="nucleotide sequence ID" value="NZ_LT629695.1"/>
</dbReference>
<dbReference type="Proteomes" id="UP000198822">
    <property type="component" value="Chromosome I"/>
</dbReference>
<evidence type="ECO:0000259" key="1">
    <source>
        <dbReference type="Pfam" id="PF10091"/>
    </source>
</evidence>
<evidence type="ECO:0000313" key="3">
    <source>
        <dbReference type="Proteomes" id="UP000198822"/>
    </source>
</evidence>
<dbReference type="InterPro" id="IPR006311">
    <property type="entry name" value="TAT_signal"/>
</dbReference>
<gene>
    <name evidence="2" type="ORF">SAMN04489720_0910</name>
</gene>
<dbReference type="AlphaFoldDB" id="A0A1G8BDC8"/>
<dbReference type="Pfam" id="PF10091">
    <property type="entry name" value="Glycoamylase"/>
    <property type="match status" value="1"/>
</dbReference>
<organism evidence="2 3">
    <name type="scientific">Agrococcus jejuensis</name>
    <dbReference type="NCBI Taxonomy" id="399736"/>
    <lineage>
        <taxon>Bacteria</taxon>
        <taxon>Bacillati</taxon>
        <taxon>Actinomycetota</taxon>
        <taxon>Actinomycetes</taxon>
        <taxon>Micrococcales</taxon>
        <taxon>Microbacteriaceae</taxon>
        <taxon>Agrococcus</taxon>
    </lineage>
</organism>
<evidence type="ECO:0000313" key="2">
    <source>
        <dbReference type="EMBL" id="SDH31188.1"/>
    </source>
</evidence>
<sequence length="533" mass="57515">MPLPTSPSDSFGVSRRGFMVGGLAAAATVAFGAATPASASPLVAHGGSGHGFSGRRARRWAQDTWTSLVAMTDETTGLPADNVLGDLSGRSGYTSPTNIGGLLWSGVVARELGIVSRRDLDALATRTLETVLQVEHHEPSGMLYNWYSEATGEALRTWPDSGDPVYRFASSVDNAWLGAAMRVVMSAIPGRPAELARQVWERMRWDAFYNPGTGAEHPTVRPGGLMHGGFFVDEHDRPGEVYQGSHIGGDPVWLSNHHYDTFVSETRMTSYLGIVAGQVPAAHYYAAWRTFPGGDDWAWQESRPVGVSRTYQGIEVFEGAYEYRGMRIVPGWGGSMFEELMPDLFVPEASWGRRSWGRNHPLHVRAQREHGLDEAGYGVWGFSPSSDPFGGYREYGVDRLGMNPDGYLSDRESTNVDAGYAGVREGTNPTPDFGDGVVTPHAAMLAMSYERDAAFANLARIEDELGAYGPGGFLDAVSASGVVADRHLSLDQAMCMGALGSVLGGGVVQRAFATRQVRDALHPLMRAEEFGAA</sequence>
<dbReference type="InterPro" id="IPR019282">
    <property type="entry name" value="Glycoamylase-like_cons_dom"/>
</dbReference>